<proteinExistence type="inferred from homology"/>
<evidence type="ECO:0000313" key="4">
    <source>
        <dbReference type="EMBL" id="CAK1584137.1"/>
    </source>
</evidence>
<evidence type="ECO:0000313" key="5">
    <source>
        <dbReference type="Proteomes" id="UP001314205"/>
    </source>
</evidence>
<dbReference type="Pfam" id="PF01395">
    <property type="entry name" value="PBP_GOBP"/>
    <property type="match status" value="1"/>
</dbReference>
<gene>
    <name evidence="4" type="ORF">PARMNEM_LOCUS5447</name>
</gene>
<dbReference type="Proteomes" id="UP001314205">
    <property type="component" value="Unassembled WGS sequence"/>
</dbReference>
<name>A0AAV1KQJ0_9NEOP</name>
<comment type="caution">
    <text evidence="4">The sequence shown here is derived from an EMBL/GenBank/DDBJ whole genome shotgun (WGS) entry which is preliminary data.</text>
</comment>
<dbReference type="InterPro" id="IPR006170">
    <property type="entry name" value="PBP/GOBP"/>
</dbReference>
<dbReference type="InterPro" id="IPR006072">
    <property type="entry name" value="Odorant/phero-bd_Lep"/>
</dbReference>
<protein>
    <submittedName>
        <fullName evidence="4">Uncharacterized protein</fullName>
    </submittedName>
</protein>
<dbReference type="Gene3D" id="1.10.238.20">
    <property type="entry name" value="Pheromone/general odorant binding protein domain"/>
    <property type="match status" value="1"/>
</dbReference>
<keyword evidence="3" id="KW-0732">Signal</keyword>
<dbReference type="EMBL" id="CAVLGL010000068">
    <property type="protein sequence ID" value="CAK1584137.1"/>
    <property type="molecule type" value="Genomic_DNA"/>
</dbReference>
<dbReference type="GO" id="GO:0005549">
    <property type="term" value="F:odorant binding"/>
    <property type="evidence" value="ECO:0007669"/>
    <property type="project" value="InterPro"/>
</dbReference>
<evidence type="ECO:0000256" key="1">
    <source>
        <dbReference type="ARBA" id="ARBA00008098"/>
    </source>
</evidence>
<evidence type="ECO:0000256" key="3">
    <source>
        <dbReference type="SAM" id="SignalP"/>
    </source>
</evidence>
<reference evidence="4 5" key="1">
    <citation type="submission" date="2023-11" db="EMBL/GenBank/DDBJ databases">
        <authorList>
            <person name="Hedman E."/>
            <person name="Englund M."/>
            <person name="Stromberg M."/>
            <person name="Nyberg Akerstrom W."/>
            <person name="Nylinder S."/>
            <person name="Jareborg N."/>
            <person name="Kallberg Y."/>
            <person name="Kronander E."/>
        </authorList>
    </citation>
    <scope>NUCLEOTIDE SEQUENCE [LARGE SCALE GENOMIC DNA]</scope>
</reference>
<organism evidence="4 5">
    <name type="scientific">Parnassius mnemosyne</name>
    <name type="common">clouded apollo</name>
    <dbReference type="NCBI Taxonomy" id="213953"/>
    <lineage>
        <taxon>Eukaryota</taxon>
        <taxon>Metazoa</taxon>
        <taxon>Ecdysozoa</taxon>
        <taxon>Arthropoda</taxon>
        <taxon>Hexapoda</taxon>
        <taxon>Insecta</taxon>
        <taxon>Pterygota</taxon>
        <taxon>Neoptera</taxon>
        <taxon>Endopterygota</taxon>
        <taxon>Lepidoptera</taxon>
        <taxon>Glossata</taxon>
        <taxon>Ditrysia</taxon>
        <taxon>Papilionoidea</taxon>
        <taxon>Papilionidae</taxon>
        <taxon>Parnassiinae</taxon>
        <taxon>Parnassini</taxon>
        <taxon>Parnassius</taxon>
        <taxon>Driopa</taxon>
    </lineage>
</organism>
<dbReference type="SMART" id="SM00708">
    <property type="entry name" value="PhBP"/>
    <property type="match status" value="1"/>
</dbReference>
<evidence type="ECO:0000256" key="2">
    <source>
        <dbReference type="ARBA" id="ARBA00022448"/>
    </source>
</evidence>
<sequence>MKCGVYIISVVLLANCVIINHSSEGKWDKLTSTLLKTYKKCQSEFGLKDSLLRDMYYFSEEKYDLIHRDTGCALVCISRKLELLDENGDVNQENAQEFAISHGAEEEVATDLVADASDCVTQHKGVKDECLRALETAKCFRTKTKTSTGHPR</sequence>
<dbReference type="AlphaFoldDB" id="A0AAV1KQJ0"/>
<dbReference type="InterPro" id="IPR036728">
    <property type="entry name" value="PBP_GOBP_sf"/>
</dbReference>
<dbReference type="SUPFAM" id="SSF47565">
    <property type="entry name" value="Insect pheromone/odorant-binding proteins"/>
    <property type="match status" value="1"/>
</dbReference>
<accession>A0AAV1KQJ0</accession>
<feature type="chain" id="PRO_5043595101" evidence="3">
    <location>
        <begin position="26"/>
        <end position="152"/>
    </location>
</feature>
<feature type="signal peptide" evidence="3">
    <location>
        <begin position="1"/>
        <end position="25"/>
    </location>
</feature>
<keyword evidence="5" id="KW-1185">Reference proteome</keyword>
<dbReference type="PRINTS" id="PR00484">
    <property type="entry name" value="PBPGOBP"/>
</dbReference>
<dbReference type="CDD" id="cd23992">
    <property type="entry name" value="PBP_GOBP"/>
    <property type="match status" value="1"/>
</dbReference>
<comment type="similarity">
    <text evidence="1">Belongs to the PBP/GOBP family.</text>
</comment>
<keyword evidence="2" id="KW-0813">Transport</keyword>